<accession>A0AC58JDA6</accession>
<organism evidence="1 2">
    <name type="scientific">Danio rerio</name>
    <name type="common">Zebrafish</name>
    <name type="synonym">Brachydanio rerio</name>
    <dbReference type="NCBI Taxonomy" id="7955"/>
    <lineage>
        <taxon>Eukaryota</taxon>
        <taxon>Metazoa</taxon>
        <taxon>Chordata</taxon>
        <taxon>Craniata</taxon>
        <taxon>Vertebrata</taxon>
        <taxon>Euteleostomi</taxon>
        <taxon>Actinopterygii</taxon>
        <taxon>Neopterygii</taxon>
        <taxon>Teleostei</taxon>
        <taxon>Ostariophysi</taxon>
        <taxon>Cypriniformes</taxon>
        <taxon>Danionidae</taxon>
        <taxon>Danioninae</taxon>
        <taxon>Danio</taxon>
    </lineage>
</organism>
<reference evidence="2" key="1">
    <citation type="submission" date="2025-08" db="UniProtKB">
        <authorList>
            <consortium name="RefSeq"/>
        </authorList>
    </citation>
    <scope>IDENTIFICATION</scope>
    <source>
        <strain evidence="2">Tuebingen</strain>
        <tissue evidence="2">Fibroblasts and whole tissue</tissue>
    </source>
</reference>
<protein>
    <submittedName>
        <fullName evidence="2">Uncharacterized protein isoform X1</fullName>
    </submittedName>
</protein>
<evidence type="ECO:0000313" key="1">
    <source>
        <dbReference type="Proteomes" id="UP000000437"/>
    </source>
</evidence>
<keyword evidence="1" id="KW-1185">Reference proteome</keyword>
<gene>
    <name evidence="2" type="primary">LOC137490995</name>
</gene>
<proteinExistence type="predicted"/>
<evidence type="ECO:0000313" key="2">
    <source>
        <dbReference type="RefSeq" id="XP_073804464.1"/>
    </source>
</evidence>
<dbReference type="RefSeq" id="XP_073804464.1">
    <property type="nucleotide sequence ID" value="XM_073948363.1"/>
</dbReference>
<dbReference type="Proteomes" id="UP000000437">
    <property type="component" value="Chromosome 4"/>
</dbReference>
<sequence length="737" mass="84368">MAFIKEESEDVKIEETFTVKQEDLQEQTDLIEENEDCKEEEHHVKIVEKTHLQTDGVLKRRDKNRFTCTQCGKSFATKTGRQKGSWTRSPRVQMMKRQCRKAERMWRKTKLVVHYNIYKDSLHAFNMELNTARQTFFSSLINSNLNNARTLFATIERLTNPPSQIPSELLSESKCNEFAHFFTDKINNIRKAISSSNQPSCVDIKQAQPQLKKSDTMSDFMAINSKILEETVQVMKTSTCSLDTLPTSFFKTVFTCLEMDLLKVVNASLLSGVFPTSLKTAVVKPLLKKSNLDNTLLSNYRPISNLPFIGKIIEKVVFNQVNKFLNFRGCLDNFQSGFRAHHSTESALIKIINDIRLNTDSGKITVLVLLDLSAAFDTVDHSILLDRLENWVGLSGTVLKWFRSYLEGRGYHVSIGDHRSRWTPMTCGVPQGSILAPLLFNLYMLPLSQIMRKNQISYHSYADDTQIYLALLPNDYSPIDTLCQCIDEMSNWMCQNFLQLNKEKTEIIVFGNKDEVLKVNAYLDTKGQTTKNKVKNLGVTLESDLSFNSHVKAVSKSAYYHLKNIARIRCFVSSEDLEKLVHAFISSRVDYCNGLLTGLPKKTVRQLQLIQNAAARILTRTRKSEHITPVLRSLHWLPVTFRIDFKVLLLVYKSLNGLGPKYITDMLTEYKPNRSLRSLGSYKLEVPRVQSKQGESAFSHYAPRCWNQLPEMIRCAPTLGTFKSRLKTHLFSCAFTE</sequence>
<name>A0AC58JDA6_DANRE</name>